<dbReference type="Pfam" id="PF00447">
    <property type="entry name" value="HSF_DNA-bind"/>
    <property type="match status" value="1"/>
</dbReference>
<sequence length="207" mass="23521">MAQRCVPSPFITKTYSLVDDPSSNDVVSWNEDGTTFVVWKTAEFARVLLPNYFKHNNFSSFVRQLNTYGFRKIAQNKWEFCNDNFRRGQQELLTQIHRRKIAPPQPPPGNPASPGDELGSSTTGSLDTQASPRITDLSDENEKLRKDNQALNLELVQTKRQCNDLICFLSKNMQVDPDQINRVLSRSDSAPMPSVKCVRLFGVILKK</sequence>
<evidence type="ECO:0000256" key="8">
    <source>
        <dbReference type="ARBA" id="ARBA00023242"/>
    </source>
</evidence>
<keyword evidence="5" id="KW-0346">Stress response</keyword>
<comment type="subunit">
    <text evidence="2">Homotrimer.</text>
</comment>
<evidence type="ECO:0000256" key="5">
    <source>
        <dbReference type="ARBA" id="ARBA00023016"/>
    </source>
</evidence>
<comment type="subcellular location">
    <subcellularLocation>
        <location evidence="1">Nucleus</location>
    </subcellularLocation>
</comment>
<dbReference type="FunFam" id="1.10.10.10:FF:000037">
    <property type="entry name" value="Heat stress transcription factor B-4"/>
    <property type="match status" value="1"/>
</dbReference>
<gene>
    <name evidence="12" type="ORF">F511_01923</name>
</gene>
<dbReference type="GO" id="GO:0003700">
    <property type="term" value="F:DNA-binding transcription factor activity"/>
    <property type="evidence" value="ECO:0007669"/>
    <property type="project" value="InterPro"/>
</dbReference>
<dbReference type="InterPro" id="IPR000232">
    <property type="entry name" value="HSF_DNA-bd"/>
</dbReference>
<evidence type="ECO:0000259" key="11">
    <source>
        <dbReference type="PROSITE" id="PS00434"/>
    </source>
</evidence>
<dbReference type="EMBL" id="KV012487">
    <property type="protein sequence ID" value="KZV24953.1"/>
    <property type="molecule type" value="Genomic_DNA"/>
</dbReference>
<dbReference type="AlphaFoldDB" id="A0A2Z7ATY7"/>
<dbReference type="PROSITE" id="PS00434">
    <property type="entry name" value="HSF_DOMAIN"/>
    <property type="match status" value="1"/>
</dbReference>
<dbReference type="Gene3D" id="1.10.10.10">
    <property type="entry name" value="Winged helix-like DNA-binding domain superfamily/Winged helix DNA-binding domain"/>
    <property type="match status" value="1"/>
</dbReference>
<keyword evidence="4" id="KW-0805">Transcription regulation</keyword>
<evidence type="ECO:0000256" key="2">
    <source>
        <dbReference type="ARBA" id="ARBA00011233"/>
    </source>
</evidence>
<feature type="compositionally biased region" description="Polar residues" evidence="10">
    <location>
        <begin position="119"/>
        <end position="132"/>
    </location>
</feature>
<dbReference type="InterPro" id="IPR036390">
    <property type="entry name" value="WH_DNA-bd_sf"/>
</dbReference>
<dbReference type="GO" id="GO:0000978">
    <property type="term" value="F:RNA polymerase II cis-regulatory region sequence-specific DNA binding"/>
    <property type="evidence" value="ECO:0007669"/>
    <property type="project" value="TreeGrafter"/>
</dbReference>
<evidence type="ECO:0000256" key="9">
    <source>
        <dbReference type="RuleBase" id="RU004020"/>
    </source>
</evidence>
<dbReference type="PRINTS" id="PR00056">
    <property type="entry name" value="HSFDOMAIN"/>
</dbReference>
<evidence type="ECO:0000256" key="4">
    <source>
        <dbReference type="ARBA" id="ARBA00023015"/>
    </source>
</evidence>
<protein>
    <submittedName>
        <fullName evidence="12">Heat stress transcription factor B-1-like</fullName>
    </submittedName>
</protein>
<proteinExistence type="inferred from homology"/>
<dbReference type="GO" id="GO:0005634">
    <property type="term" value="C:nucleus"/>
    <property type="evidence" value="ECO:0007669"/>
    <property type="project" value="UniProtKB-SubCell"/>
</dbReference>
<dbReference type="OrthoDB" id="60033at2759"/>
<evidence type="ECO:0000256" key="10">
    <source>
        <dbReference type="SAM" id="MobiDB-lite"/>
    </source>
</evidence>
<evidence type="ECO:0000313" key="13">
    <source>
        <dbReference type="Proteomes" id="UP000250235"/>
    </source>
</evidence>
<keyword evidence="7" id="KW-0804">Transcription</keyword>
<evidence type="ECO:0000256" key="3">
    <source>
        <dbReference type="ARBA" id="ARBA00022553"/>
    </source>
</evidence>
<feature type="region of interest" description="Disordered" evidence="10">
    <location>
        <begin position="100"/>
        <end position="139"/>
    </location>
</feature>
<dbReference type="InterPro" id="IPR036388">
    <property type="entry name" value="WH-like_DNA-bd_sf"/>
</dbReference>
<accession>A0A2Z7ATY7</accession>
<evidence type="ECO:0000256" key="7">
    <source>
        <dbReference type="ARBA" id="ARBA00023163"/>
    </source>
</evidence>
<keyword evidence="6" id="KW-0238">DNA-binding</keyword>
<dbReference type="PANTHER" id="PTHR10015">
    <property type="entry name" value="HEAT SHOCK TRANSCRIPTION FACTOR"/>
    <property type="match status" value="1"/>
</dbReference>
<dbReference type="SMART" id="SM00415">
    <property type="entry name" value="HSF"/>
    <property type="match status" value="1"/>
</dbReference>
<name>A0A2Z7ATY7_9LAMI</name>
<keyword evidence="8" id="KW-0539">Nucleus</keyword>
<evidence type="ECO:0000256" key="1">
    <source>
        <dbReference type="ARBA" id="ARBA00004123"/>
    </source>
</evidence>
<organism evidence="12 13">
    <name type="scientific">Dorcoceras hygrometricum</name>
    <dbReference type="NCBI Taxonomy" id="472368"/>
    <lineage>
        <taxon>Eukaryota</taxon>
        <taxon>Viridiplantae</taxon>
        <taxon>Streptophyta</taxon>
        <taxon>Embryophyta</taxon>
        <taxon>Tracheophyta</taxon>
        <taxon>Spermatophyta</taxon>
        <taxon>Magnoliopsida</taxon>
        <taxon>eudicotyledons</taxon>
        <taxon>Gunneridae</taxon>
        <taxon>Pentapetalae</taxon>
        <taxon>asterids</taxon>
        <taxon>lamiids</taxon>
        <taxon>Lamiales</taxon>
        <taxon>Gesneriaceae</taxon>
        <taxon>Didymocarpoideae</taxon>
        <taxon>Trichosporeae</taxon>
        <taxon>Loxocarpinae</taxon>
        <taxon>Dorcoceras</taxon>
    </lineage>
</organism>
<dbReference type="SUPFAM" id="SSF46785">
    <property type="entry name" value="Winged helix' DNA-binding domain"/>
    <property type="match status" value="1"/>
</dbReference>
<evidence type="ECO:0000313" key="12">
    <source>
        <dbReference type="EMBL" id="KZV24953.1"/>
    </source>
</evidence>
<dbReference type="Proteomes" id="UP000250235">
    <property type="component" value="Unassembled WGS sequence"/>
</dbReference>
<reference evidence="12 13" key="1">
    <citation type="journal article" date="2015" name="Proc. Natl. Acad. Sci. U.S.A.">
        <title>The resurrection genome of Boea hygrometrica: A blueprint for survival of dehydration.</title>
        <authorList>
            <person name="Xiao L."/>
            <person name="Yang G."/>
            <person name="Zhang L."/>
            <person name="Yang X."/>
            <person name="Zhao S."/>
            <person name="Ji Z."/>
            <person name="Zhou Q."/>
            <person name="Hu M."/>
            <person name="Wang Y."/>
            <person name="Chen M."/>
            <person name="Xu Y."/>
            <person name="Jin H."/>
            <person name="Xiao X."/>
            <person name="Hu G."/>
            <person name="Bao F."/>
            <person name="Hu Y."/>
            <person name="Wan P."/>
            <person name="Li L."/>
            <person name="Deng X."/>
            <person name="Kuang T."/>
            <person name="Xiang C."/>
            <person name="Zhu J.K."/>
            <person name="Oliver M.J."/>
            <person name="He Y."/>
        </authorList>
    </citation>
    <scope>NUCLEOTIDE SEQUENCE [LARGE SCALE GENOMIC DNA]</scope>
    <source>
        <strain evidence="13">cv. XS01</strain>
    </source>
</reference>
<keyword evidence="3" id="KW-0597">Phosphoprotein</keyword>
<dbReference type="GO" id="GO:0006357">
    <property type="term" value="P:regulation of transcription by RNA polymerase II"/>
    <property type="evidence" value="ECO:0007669"/>
    <property type="project" value="TreeGrafter"/>
</dbReference>
<dbReference type="PANTHER" id="PTHR10015:SF329">
    <property type="entry name" value="HEAT STRESS TRANSCRIPTION FACTOR B-1"/>
    <property type="match status" value="1"/>
</dbReference>
<feature type="domain" description="HSF-type DNA-binding" evidence="11">
    <location>
        <begin position="49"/>
        <end position="73"/>
    </location>
</feature>
<evidence type="ECO:0000256" key="6">
    <source>
        <dbReference type="ARBA" id="ARBA00023125"/>
    </source>
</evidence>
<keyword evidence="13" id="KW-1185">Reference proteome</keyword>
<comment type="similarity">
    <text evidence="9">Belongs to the HSF family.</text>
</comment>